<feature type="compositionally biased region" description="Basic and acidic residues" evidence="1">
    <location>
        <begin position="1"/>
        <end position="20"/>
    </location>
</feature>
<feature type="compositionally biased region" description="Basic and acidic residues" evidence="1">
    <location>
        <begin position="40"/>
        <end position="52"/>
    </location>
</feature>
<feature type="compositionally biased region" description="Acidic residues" evidence="1">
    <location>
        <begin position="67"/>
        <end position="83"/>
    </location>
</feature>
<organism evidence="2 3">
    <name type="scientific">Corchorus capsularis</name>
    <name type="common">Jute</name>
    <dbReference type="NCBI Taxonomy" id="210143"/>
    <lineage>
        <taxon>Eukaryota</taxon>
        <taxon>Viridiplantae</taxon>
        <taxon>Streptophyta</taxon>
        <taxon>Embryophyta</taxon>
        <taxon>Tracheophyta</taxon>
        <taxon>Spermatophyta</taxon>
        <taxon>Magnoliopsida</taxon>
        <taxon>eudicotyledons</taxon>
        <taxon>Gunneridae</taxon>
        <taxon>Pentapetalae</taxon>
        <taxon>rosids</taxon>
        <taxon>malvids</taxon>
        <taxon>Malvales</taxon>
        <taxon>Malvaceae</taxon>
        <taxon>Grewioideae</taxon>
        <taxon>Apeibeae</taxon>
        <taxon>Corchorus</taxon>
    </lineage>
</organism>
<accession>A0A1R3JWA8</accession>
<feature type="region of interest" description="Disordered" evidence="1">
    <location>
        <begin position="1"/>
        <end position="92"/>
    </location>
</feature>
<comment type="caution">
    <text evidence="2">The sequence shown here is derived from an EMBL/GenBank/DDBJ whole genome shotgun (WGS) entry which is preliminary data.</text>
</comment>
<dbReference type="Proteomes" id="UP000188268">
    <property type="component" value="Unassembled WGS sequence"/>
</dbReference>
<reference evidence="2 3" key="1">
    <citation type="submission" date="2013-09" db="EMBL/GenBank/DDBJ databases">
        <title>Corchorus capsularis genome sequencing.</title>
        <authorList>
            <person name="Alam M."/>
            <person name="Haque M.S."/>
            <person name="Islam M.S."/>
            <person name="Emdad E.M."/>
            <person name="Islam M.M."/>
            <person name="Ahmed B."/>
            <person name="Halim A."/>
            <person name="Hossen Q.M.M."/>
            <person name="Hossain M.Z."/>
            <person name="Ahmed R."/>
            <person name="Khan M.M."/>
            <person name="Islam R."/>
            <person name="Rashid M.M."/>
            <person name="Khan S.A."/>
            <person name="Rahman M.S."/>
            <person name="Alam M."/>
        </authorList>
    </citation>
    <scope>NUCLEOTIDE SEQUENCE [LARGE SCALE GENOMIC DNA]</scope>
    <source>
        <strain evidence="3">cv. CVL-1</strain>
        <tissue evidence="2">Whole seedling</tissue>
    </source>
</reference>
<dbReference type="EMBL" id="AWWV01006931">
    <property type="protein sequence ID" value="OMO99139.1"/>
    <property type="molecule type" value="Genomic_DNA"/>
</dbReference>
<dbReference type="AlphaFoldDB" id="A0A1R3JWA8"/>
<evidence type="ECO:0000313" key="3">
    <source>
        <dbReference type="Proteomes" id="UP000188268"/>
    </source>
</evidence>
<protein>
    <submittedName>
        <fullName evidence="2">Uncharacterized protein</fullName>
    </submittedName>
</protein>
<keyword evidence="3" id="KW-1185">Reference proteome</keyword>
<dbReference type="Gramene" id="OMO99139">
    <property type="protein sequence ID" value="OMO99139"/>
    <property type="gene ID" value="CCACVL1_03913"/>
</dbReference>
<evidence type="ECO:0000256" key="1">
    <source>
        <dbReference type="SAM" id="MobiDB-lite"/>
    </source>
</evidence>
<name>A0A1R3JWA8_COCAP</name>
<proteinExistence type="predicted"/>
<sequence>MEESSTDKDGRTGGRKDPAWEHGTLFPGKGKRDSRRGGCHWRERLSLERKVGESSSTQKPKRNLAEIEADEMKEEFGPSEEDPVANMSEAEF</sequence>
<evidence type="ECO:0000313" key="2">
    <source>
        <dbReference type="EMBL" id="OMO99139.1"/>
    </source>
</evidence>
<gene>
    <name evidence="2" type="ORF">CCACVL1_03913</name>
</gene>